<dbReference type="Gene3D" id="2.170.270.10">
    <property type="entry name" value="SET domain"/>
    <property type="match status" value="1"/>
</dbReference>
<accession>A0A0D2FM02</accession>
<dbReference type="PROSITE" id="PS50280">
    <property type="entry name" value="SET"/>
    <property type="match status" value="1"/>
</dbReference>
<feature type="domain" description="SET" evidence="2">
    <location>
        <begin position="102"/>
        <end position="236"/>
    </location>
</feature>
<reference evidence="3 4" key="1">
    <citation type="submission" date="2015-01" db="EMBL/GenBank/DDBJ databases">
        <title>The Genome Sequence of Capronia semiimmersa CBS27337.</title>
        <authorList>
            <consortium name="The Broad Institute Genomics Platform"/>
            <person name="Cuomo C."/>
            <person name="de Hoog S."/>
            <person name="Gorbushina A."/>
            <person name="Stielow B."/>
            <person name="Teixiera M."/>
            <person name="Abouelleil A."/>
            <person name="Chapman S.B."/>
            <person name="Priest M."/>
            <person name="Young S.K."/>
            <person name="Wortman J."/>
            <person name="Nusbaum C."/>
            <person name="Birren B."/>
        </authorList>
    </citation>
    <scope>NUCLEOTIDE SEQUENCE [LARGE SCALE GENOMIC DNA]</scope>
    <source>
        <strain evidence="3 4">CBS 27337</strain>
    </source>
</reference>
<dbReference type="STRING" id="5601.A0A0D2FM02"/>
<evidence type="ECO:0000313" key="4">
    <source>
        <dbReference type="Proteomes" id="UP000054266"/>
    </source>
</evidence>
<keyword evidence="4" id="KW-1185">Reference proteome</keyword>
<dbReference type="SUPFAM" id="SSF82199">
    <property type="entry name" value="SET domain"/>
    <property type="match status" value="1"/>
</dbReference>
<gene>
    <name evidence="3" type="ORF">PV04_06971</name>
</gene>
<dbReference type="InterPro" id="IPR046341">
    <property type="entry name" value="SET_dom_sf"/>
</dbReference>
<proteinExistence type="predicted"/>
<evidence type="ECO:0000313" key="3">
    <source>
        <dbReference type="EMBL" id="KIW67740.1"/>
    </source>
</evidence>
<dbReference type="InterPro" id="IPR001214">
    <property type="entry name" value="SET_dom"/>
</dbReference>
<dbReference type="AlphaFoldDB" id="A0A0D2FM02"/>
<sequence length="281" mass="30443">MGRLAKPPNGAYIPNSKSRTNKSSKNGQHRGDKGSAKICPPAKMTTYTRPPQAWPVGLPYLSTVHLDSSLTPSQRDLFQSVRSPVPDAYIISSQCTFSPSSNPLVVVESIKLPSHPAYPQSGLFAARQLAPGTHILDYTGLLHSCPLSTCSTSDYDLAFLDRDASLAIDGAAMGNEARFINDYHGIKDGPNAVFEEYYVKIKGAKGKEMWEARMGVWVNPLSSGIAKGEEICLSYGKGYWRARLAAMEHQKEDDCCAGAVTEGEDDLSQRVMSTATGDGHN</sequence>
<dbReference type="HOGENOM" id="CLU_054608_0_1_1"/>
<dbReference type="Proteomes" id="UP000054266">
    <property type="component" value="Unassembled WGS sequence"/>
</dbReference>
<organism evidence="3 4">
    <name type="scientific">Phialophora macrospora</name>
    <dbReference type="NCBI Taxonomy" id="1851006"/>
    <lineage>
        <taxon>Eukaryota</taxon>
        <taxon>Fungi</taxon>
        <taxon>Dikarya</taxon>
        <taxon>Ascomycota</taxon>
        <taxon>Pezizomycotina</taxon>
        <taxon>Eurotiomycetes</taxon>
        <taxon>Chaetothyriomycetidae</taxon>
        <taxon>Chaetothyriales</taxon>
        <taxon>Herpotrichiellaceae</taxon>
        <taxon>Phialophora</taxon>
    </lineage>
</organism>
<evidence type="ECO:0000259" key="2">
    <source>
        <dbReference type="PROSITE" id="PS50280"/>
    </source>
</evidence>
<evidence type="ECO:0000256" key="1">
    <source>
        <dbReference type="SAM" id="MobiDB-lite"/>
    </source>
</evidence>
<feature type="compositionally biased region" description="Low complexity" evidence="1">
    <location>
        <begin position="15"/>
        <end position="26"/>
    </location>
</feature>
<name>A0A0D2FM02_9EURO</name>
<dbReference type="EMBL" id="KN846959">
    <property type="protein sequence ID" value="KIW67740.1"/>
    <property type="molecule type" value="Genomic_DNA"/>
</dbReference>
<dbReference type="Pfam" id="PF00856">
    <property type="entry name" value="SET"/>
    <property type="match status" value="1"/>
</dbReference>
<feature type="region of interest" description="Disordered" evidence="1">
    <location>
        <begin position="1"/>
        <end position="44"/>
    </location>
</feature>
<protein>
    <recommendedName>
        <fullName evidence="2">SET domain-containing protein</fullName>
    </recommendedName>
</protein>